<dbReference type="GO" id="GO:0000724">
    <property type="term" value="P:double-strand break repair via homologous recombination"/>
    <property type="evidence" value="ECO:0007669"/>
    <property type="project" value="TreeGrafter"/>
</dbReference>
<evidence type="ECO:0000256" key="6">
    <source>
        <dbReference type="SAM" id="MobiDB-lite"/>
    </source>
</evidence>
<feature type="domain" description="BRCT" evidence="7">
    <location>
        <begin position="501"/>
        <end position="572"/>
    </location>
</feature>
<evidence type="ECO:0000313" key="8">
    <source>
        <dbReference type="EMBL" id="KFH62553.1"/>
    </source>
</evidence>
<dbReference type="AlphaFoldDB" id="A0A086TKS6"/>
<organism evidence="8 9">
    <name type="scientific">Podila verticillata NRRL 6337</name>
    <dbReference type="NCBI Taxonomy" id="1069443"/>
    <lineage>
        <taxon>Eukaryota</taxon>
        <taxon>Fungi</taxon>
        <taxon>Fungi incertae sedis</taxon>
        <taxon>Mucoromycota</taxon>
        <taxon>Mortierellomycotina</taxon>
        <taxon>Mortierellomycetes</taxon>
        <taxon>Mortierellales</taxon>
        <taxon>Mortierellaceae</taxon>
        <taxon>Podila</taxon>
    </lineage>
</organism>
<proteinExistence type="predicted"/>
<dbReference type="Gene3D" id="3.40.50.10190">
    <property type="entry name" value="BRCT domain"/>
    <property type="match status" value="2"/>
</dbReference>
<evidence type="ECO:0000256" key="1">
    <source>
        <dbReference type="ARBA" id="ARBA00004123"/>
    </source>
</evidence>
<dbReference type="GO" id="GO:0005634">
    <property type="term" value="C:nucleus"/>
    <property type="evidence" value="ECO:0007669"/>
    <property type="project" value="UniProtKB-SubCell"/>
</dbReference>
<feature type="compositionally biased region" description="Polar residues" evidence="6">
    <location>
        <begin position="58"/>
        <end position="73"/>
    </location>
</feature>
<sequence length="780" mass="87514">MSLLFNSDCIYPVLGPTGFCPTCRTKAIVGNMLDLTSYDVLLACIDKLATLRMKQAQGSGSSQAPTVSQVPTPSQIPPASQAPLLSQQAPAREETPMGTVIWTYDCGPTLPSPLRLDQLSETSSSASLPSLNTALTTHNRELLSRTQNQREQEKAIIMYRTEDAPAPRETRQQLSEEAMPPPSRPTMRQLKQLLDMQDPEPDAIPNSQEHEAQTQTLSIHHDLSQHADTEPLSTLSAPIHAYQSSIDTFQFSDNDAPLFETYTTTMAKNKRKTSVDHTHNTILTPDQKRRQNRARPRELATPPPLPHPRDLKGKSKAAETHFQHAGKIRARSLTPSREQEAHHQLAGKIRARSTTPSIRRNALIGSRNPRGHRRILLPQSRSGSETVPTSEDEDEVEVVFGTKRRSDGEVQTSQPTMDEAMPSLFIRDTRWRSESRSRSREPCSKVEDPSQLLGSKQEPERLDSRPSCPEEPPALVSCIFTGLSAKASSEFDSNTTRLVEAGLLMEHIPNQDSSDSCTHIVTSAEPYTHQGGSRTFELCPRKLKYLFGLLSPAWIVRHEWFTNSIEQKRWLPLSVDSEYLVQGDTHFGPAPGTTARRQVRHKSGQRLFESCRMYFYGDFPKTQAFKRLELQRLVQRGGATILSRRPKTSSSSSSQPPKGDPLTDNTTFAPERSFLYLSEGTKPWQVAIDRHRPIVVCDPTYVLSDVAQLSVADLKKHGWLRDFQAVSVTWVLDCISCSLMGDKDLESLSLGNDGGDMHKTRNQIWELDEAWRQWHQDEIQ</sequence>
<gene>
    <name evidence="8" type="ORF">MVEG_11946</name>
</gene>
<evidence type="ECO:0000256" key="2">
    <source>
        <dbReference type="ARBA" id="ARBA00022737"/>
    </source>
</evidence>
<feature type="region of interest" description="Disordered" evidence="6">
    <location>
        <begin position="58"/>
        <end position="92"/>
    </location>
</feature>
<keyword evidence="3" id="KW-0227">DNA damage</keyword>
<feature type="compositionally biased region" description="Polar residues" evidence="6">
    <location>
        <begin position="379"/>
        <end position="389"/>
    </location>
</feature>
<dbReference type="GO" id="GO:0004842">
    <property type="term" value="F:ubiquitin-protein transferase activity"/>
    <property type="evidence" value="ECO:0007669"/>
    <property type="project" value="TreeGrafter"/>
</dbReference>
<feature type="domain" description="BRCT" evidence="7">
    <location>
        <begin position="603"/>
        <end position="735"/>
    </location>
</feature>
<feature type="compositionally biased region" description="Basic and acidic residues" evidence="6">
    <location>
        <begin position="427"/>
        <end position="448"/>
    </location>
</feature>
<dbReference type="InterPro" id="IPR036420">
    <property type="entry name" value="BRCT_dom_sf"/>
</dbReference>
<dbReference type="GO" id="GO:0045944">
    <property type="term" value="P:positive regulation of transcription by RNA polymerase II"/>
    <property type="evidence" value="ECO:0007669"/>
    <property type="project" value="TreeGrafter"/>
</dbReference>
<accession>A0A086TKS6</accession>
<protein>
    <recommendedName>
        <fullName evidence="7">BRCT domain-containing protein</fullName>
    </recommendedName>
</protein>
<dbReference type="PANTHER" id="PTHR13763:SF0">
    <property type="entry name" value="BREAST CANCER TYPE 1 SUSCEPTIBILITY PROTEIN"/>
    <property type="match status" value="1"/>
</dbReference>
<name>A0A086TKS6_9FUNG</name>
<keyword evidence="2" id="KW-0677">Repeat</keyword>
<keyword evidence="5" id="KW-0539">Nucleus</keyword>
<dbReference type="SUPFAM" id="SSF52113">
    <property type="entry name" value="BRCT domain"/>
    <property type="match status" value="2"/>
</dbReference>
<keyword evidence="9" id="KW-1185">Reference proteome</keyword>
<feature type="compositionally biased region" description="Basic and acidic residues" evidence="6">
    <location>
        <begin position="138"/>
        <end position="171"/>
    </location>
</feature>
<dbReference type="PROSITE" id="PS50172">
    <property type="entry name" value="BRCT"/>
    <property type="match status" value="2"/>
</dbReference>
<evidence type="ECO:0000256" key="3">
    <source>
        <dbReference type="ARBA" id="ARBA00022763"/>
    </source>
</evidence>
<evidence type="ECO:0000313" key="9">
    <source>
        <dbReference type="Proteomes" id="UP000243308"/>
    </source>
</evidence>
<reference evidence="8 9" key="1">
    <citation type="submission" date="2011-02" db="EMBL/GenBank/DDBJ databases">
        <title>The Genome Sequence of Mortierella verticillata NRRL 6337.</title>
        <authorList>
            <consortium name="The Broad Institute Genome Sequencing Platform"/>
            <person name="Russ C."/>
            <person name="Cuomo C."/>
            <person name="Burger G."/>
            <person name="Gray M.W."/>
            <person name="Holland P.W.H."/>
            <person name="King N."/>
            <person name="Lang F.B.F."/>
            <person name="Roger A.J."/>
            <person name="Ruiz-Trillo I."/>
            <person name="Young S.K."/>
            <person name="Zeng Q."/>
            <person name="Gargeya S."/>
            <person name="Alvarado L."/>
            <person name="Berlin A."/>
            <person name="Chapman S.B."/>
            <person name="Chen Z."/>
            <person name="Freedman E."/>
            <person name="Gellesch M."/>
            <person name="Goldberg J."/>
            <person name="Griggs A."/>
            <person name="Gujja S."/>
            <person name="Heilman E."/>
            <person name="Heiman D."/>
            <person name="Howarth C."/>
            <person name="Mehta T."/>
            <person name="Neiman D."/>
            <person name="Pearson M."/>
            <person name="Roberts A."/>
            <person name="Saif S."/>
            <person name="Shea T."/>
            <person name="Shenoy N."/>
            <person name="Sisk P."/>
            <person name="Stolte C."/>
            <person name="Sykes S."/>
            <person name="White J."/>
            <person name="Yandava C."/>
            <person name="Haas B."/>
            <person name="Nusbaum C."/>
            <person name="Birren B."/>
        </authorList>
    </citation>
    <scope>NUCLEOTIDE SEQUENCE [LARGE SCALE GENOMIC DNA]</scope>
    <source>
        <strain evidence="8 9">NRRL 6337</strain>
    </source>
</reference>
<dbReference type="InterPro" id="IPR001357">
    <property type="entry name" value="BRCT_dom"/>
</dbReference>
<dbReference type="OrthoDB" id="549017at2759"/>
<evidence type="ECO:0000256" key="5">
    <source>
        <dbReference type="ARBA" id="ARBA00023242"/>
    </source>
</evidence>
<feature type="region of interest" description="Disordered" evidence="6">
    <location>
        <begin position="642"/>
        <end position="666"/>
    </location>
</feature>
<comment type="subcellular location">
    <subcellularLocation>
        <location evidence="1">Nucleus</location>
    </subcellularLocation>
</comment>
<feature type="region of interest" description="Disordered" evidence="6">
    <location>
        <begin position="270"/>
        <end position="469"/>
    </location>
</feature>
<dbReference type="EMBL" id="KN042431">
    <property type="protein sequence ID" value="KFH62553.1"/>
    <property type="molecule type" value="Genomic_DNA"/>
</dbReference>
<feature type="compositionally biased region" description="Basic and acidic residues" evidence="6">
    <location>
        <begin position="307"/>
        <end position="322"/>
    </location>
</feature>
<evidence type="ECO:0000256" key="4">
    <source>
        <dbReference type="ARBA" id="ARBA00023204"/>
    </source>
</evidence>
<keyword evidence="4" id="KW-0234">DNA repair</keyword>
<dbReference type="Proteomes" id="UP000243308">
    <property type="component" value="Unassembled WGS sequence"/>
</dbReference>
<feature type="compositionally biased region" description="Low complexity" evidence="6">
    <location>
        <begin position="120"/>
        <end position="137"/>
    </location>
</feature>
<feature type="region of interest" description="Disordered" evidence="6">
    <location>
        <begin position="120"/>
        <end position="186"/>
    </location>
</feature>
<dbReference type="PANTHER" id="PTHR13763">
    <property type="entry name" value="BREAST CANCER TYPE 1 SUSCEPTIBILITY PROTEIN BRCA1"/>
    <property type="match status" value="1"/>
</dbReference>
<evidence type="ECO:0000259" key="7">
    <source>
        <dbReference type="PROSITE" id="PS50172"/>
    </source>
</evidence>
<dbReference type="InterPro" id="IPR031099">
    <property type="entry name" value="BRCA1-associated"/>
</dbReference>